<dbReference type="EMBL" id="CP001674">
    <property type="protein sequence ID" value="ACT50191.1"/>
    <property type="molecule type" value="Genomic_DNA"/>
</dbReference>
<evidence type="ECO:0000313" key="2">
    <source>
        <dbReference type="Proteomes" id="UP000002743"/>
    </source>
</evidence>
<dbReference type="Proteomes" id="UP000002743">
    <property type="component" value="Chromosome"/>
</dbReference>
<evidence type="ECO:0000313" key="1">
    <source>
        <dbReference type="EMBL" id="ACT50191.1"/>
    </source>
</evidence>
<dbReference type="AlphaFoldDB" id="C6XCB6"/>
<dbReference type="KEGG" id="mei:Msip34_0943"/>
<reference evidence="2" key="1">
    <citation type="submission" date="2009-07" db="EMBL/GenBank/DDBJ databases">
        <title>Complete sequence of chromosome of Methylovorus sp. SIP3-4.</title>
        <authorList>
            <person name="Lucas S."/>
            <person name="Copeland A."/>
            <person name="Lapidus A."/>
            <person name="Glavina del Rio T."/>
            <person name="Tice H."/>
            <person name="Bruce D."/>
            <person name="Goodwin L."/>
            <person name="Pitluck S."/>
            <person name="Clum A."/>
            <person name="Larimer F."/>
            <person name="Land M."/>
            <person name="Hauser L."/>
            <person name="Kyrpides N."/>
            <person name="Mikhailova N."/>
            <person name="Kayluzhnaya M."/>
            <person name="Chistoserdova L."/>
        </authorList>
    </citation>
    <scope>NUCLEOTIDE SEQUENCE [LARGE SCALE GENOMIC DNA]</scope>
    <source>
        <strain evidence="2">SIP3-4</strain>
    </source>
</reference>
<gene>
    <name evidence="1" type="ordered locus">Msip34_0943</name>
</gene>
<accession>C6XCB6</accession>
<sequence precursor="true">MEKFVHLLLAFLLFGPVLSGIASGEMNIQNLEVPRYTASQQ</sequence>
<keyword evidence="2" id="KW-1185">Reference proteome</keyword>
<organism evidence="1 2">
    <name type="scientific">Methylovorus glucosotrophus (strain SIP3-4)</name>
    <dbReference type="NCBI Taxonomy" id="582744"/>
    <lineage>
        <taxon>Bacteria</taxon>
        <taxon>Pseudomonadati</taxon>
        <taxon>Pseudomonadota</taxon>
        <taxon>Betaproteobacteria</taxon>
        <taxon>Nitrosomonadales</taxon>
        <taxon>Methylophilaceae</taxon>
        <taxon>Methylovorus</taxon>
    </lineage>
</organism>
<dbReference type="HOGENOM" id="CLU_3272629_0_0_4"/>
<reference evidence="1 2" key="2">
    <citation type="journal article" date="2011" name="J. Bacteriol.">
        <title>Genomes of three methylotrophs from a single niche uncover genetic and metabolic divergence of Methylophilaceae.</title>
        <authorList>
            <person name="Lapidus A."/>
            <person name="Clum A."/>
            <person name="Labutti K."/>
            <person name="Kaluzhnaya M.G."/>
            <person name="Lim S."/>
            <person name="Beck D.A."/>
            <person name="Glavina Del Rio T."/>
            <person name="Nolan M."/>
            <person name="Mavromatis K."/>
            <person name="Huntemann M."/>
            <person name="Lucas S."/>
            <person name="Lidstrom M.E."/>
            <person name="Ivanova N."/>
            <person name="Chistoserdova L."/>
        </authorList>
    </citation>
    <scope>NUCLEOTIDE SEQUENCE [LARGE SCALE GENOMIC DNA]</scope>
    <source>
        <strain evidence="1 2">SIP3-4</strain>
    </source>
</reference>
<proteinExistence type="predicted"/>
<protein>
    <submittedName>
        <fullName evidence="1">Uncharacterized protein</fullName>
    </submittedName>
</protein>
<name>C6XCB6_METGS</name>